<dbReference type="Pfam" id="PF13788">
    <property type="entry name" value="DUF4180"/>
    <property type="match status" value="1"/>
</dbReference>
<dbReference type="OrthoDB" id="8595425at2"/>
<evidence type="ECO:0000313" key="2">
    <source>
        <dbReference type="EMBL" id="TGL64058.1"/>
    </source>
</evidence>
<dbReference type="InterPro" id="IPR025438">
    <property type="entry name" value="DUF4180"/>
</dbReference>
<dbReference type="AlphaFoldDB" id="A0A4R9KBD3"/>
<comment type="caution">
    <text evidence="2">The sequence shown here is derived from an EMBL/GenBank/DDBJ whole genome shotgun (WGS) entry which is preliminary data.</text>
</comment>
<dbReference type="EMBL" id="RQGF01000009">
    <property type="protein sequence ID" value="TGL64058.1"/>
    <property type="molecule type" value="Genomic_DNA"/>
</dbReference>
<organism evidence="2 3">
    <name type="scientific">Leptospira sarikeiensis</name>
    <dbReference type="NCBI Taxonomy" id="2484943"/>
    <lineage>
        <taxon>Bacteria</taxon>
        <taxon>Pseudomonadati</taxon>
        <taxon>Spirochaetota</taxon>
        <taxon>Spirochaetia</taxon>
        <taxon>Leptospirales</taxon>
        <taxon>Leptospiraceae</taxon>
        <taxon>Leptospira</taxon>
    </lineage>
</organism>
<protein>
    <submittedName>
        <fullName evidence="2">DUF4180 domain-containing protein</fullName>
    </submittedName>
</protein>
<evidence type="ECO:0000313" key="3">
    <source>
        <dbReference type="Proteomes" id="UP000297762"/>
    </source>
</evidence>
<dbReference type="Proteomes" id="UP000297762">
    <property type="component" value="Unassembled WGS sequence"/>
</dbReference>
<reference evidence="2" key="1">
    <citation type="journal article" date="2019" name="PLoS Negl. Trop. Dis.">
        <title>Revisiting the worldwide diversity of Leptospira species in the environment.</title>
        <authorList>
            <person name="Vincent A.T."/>
            <person name="Schiettekatte O."/>
            <person name="Bourhy P."/>
            <person name="Veyrier F.J."/>
            <person name="Picardeau M."/>
        </authorList>
    </citation>
    <scope>NUCLEOTIDE SEQUENCE [LARGE SCALE GENOMIC DNA]</scope>
    <source>
        <strain evidence="2">201702455</strain>
    </source>
</reference>
<proteinExistence type="predicted"/>
<sequence>MIFKTVDSEKGELAYFEREGSIVSASDFLDILFSSPADTIILRKEDLPDEFYDLKTKFAGEILQKLINYRRRMIVLGEFGNFSSKSWKDFVYESNKQGKFLFCSSIEEAIPLLK</sequence>
<name>A0A4R9KBD3_9LEPT</name>
<feature type="domain" description="DUF4180" evidence="1">
    <location>
        <begin position="24"/>
        <end position="110"/>
    </location>
</feature>
<dbReference type="RefSeq" id="WP_135648107.1">
    <property type="nucleotide sequence ID" value="NZ_RQGF01000009.1"/>
</dbReference>
<gene>
    <name evidence="2" type="ORF">EHQ64_03430</name>
</gene>
<accession>A0A4R9KBD3</accession>
<evidence type="ECO:0000259" key="1">
    <source>
        <dbReference type="Pfam" id="PF13788"/>
    </source>
</evidence>
<keyword evidence="3" id="KW-1185">Reference proteome</keyword>